<accession>A0ABU3BRJ0</accession>
<reference evidence="2 3" key="1">
    <citation type="submission" date="2023-09" db="EMBL/GenBank/DDBJ databases">
        <authorList>
            <person name="Rey-Velasco X."/>
        </authorList>
    </citation>
    <scope>NUCLEOTIDE SEQUENCE [LARGE SCALE GENOMIC DNA]</scope>
    <source>
        <strain evidence="2 3">F394</strain>
    </source>
</reference>
<dbReference type="RefSeq" id="WP_311663325.1">
    <property type="nucleotide sequence ID" value="NZ_JAVRHT010000018.1"/>
</dbReference>
<dbReference type="PROSITE" id="PS51257">
    <property type="entry name" value="PROKAR_LIPOPROTEIN"/>
    <property type="match status" value="1"/>
</dbReference>
<feature type="signal peptide" evidence="1">
    <location>
        <begin position="1"/>
        <end position="28"/>
    </location>
</feature>
<keyword evidence="3" id="KW-1185">Reference proteome</keyword>
<evidence type="ECO:0000313" key="2">
    <source>
        <dbReference type="EMBL" id="MDT0631909.1"/>
    </source>
</evidence>
<name>A0ABU3BRJ0_9BACT</name>
<feature type="chain" id="PRO_5047061307" evidence="1">
    <location>
        <begin position="29"/>
        <end position="383"/>
    </location>
</feature>
<sequence length="383" mass="41842">MTGLPRPAPLAAALAVVLAVLAGCESFAGQTTARGDVEEITVVSDSATWAGPVGEAIRAELAQPIATLPGNQGAFKLNFQPLTSRFFDQLKLRRALVFAAPIDADGPIGDFIRARVGEGGLDAVRSGGVAAFNLRPDLWANGQLVVIATAADERALAREFLQRGPELRAAFNALARENTTGEMFARLRQEDLEADLLDAHDYRVQIQHDYVQVQDTAATAGGLDGSFVRYRRVLSDTWRDFFVFAADGVETLPPPAEIDRITNDLLETFARGTLDSSYVQLDDQRPMTRDTAEIAGRPAQETRGFWYMTNDIMGGSFVRYAFVDPATDRLYVFYGMTFAPDRRLDKRSFLRQMEAVAYTFRTRADLEAEARAEGGAAEGGAES</sequence>
<dbReference type="Pfam" id="PF16125">
    <property type="entry name" value="DUF4837"/>
    <property type="match status" value="1"/>
</dbReference>
<keyword evidence="1" id="KW-0732">Signal</keyword>
<proteinExistence type="predicted"/>
<dbReference type="InterPro" id="IPR032286">
    <property type="entry name" value="DUF4837"/>
</dbReference>
<evidence type="ECO:0000313" key="3">
    <source>
        <dbReference type="Proteomes" id="UP001267426"/>
    </source>
</evidence>
<organism evidence="2 3">
    <name type="scientific">Rubrivirga litoralis</name>
    <dbReference type="NCBI Taxonomy" id="3075598"/>
    <lineage>
        <taxon>Bacteria</taxon>
        <taxon>Pseudomonadati</taxon>
        <taxon>Rhodothermota</taxon>
        <taxon>Rhodothermia</taxon>
        <taxon>Rhodothermales</taxon>
        <taxon>Rubricoccaceae</taxon>
        <taxon>Rubrivirga</taxon>
    </lineage>
</organism>
<dbReference type="Proteomes" id="UP001267426">
    <property type="component" value="Unassembled WGS sequence"/>
</dbReference>
<evidence type="ECO:0000256" key="1">
    <source>
        <dbReference type="SAM" id="SignalP"/>
    </source>
</evidence>
<comment type="caution">
    <text evidence="2">The sequence shown here is derived from an EMBL/GenBank/DDBJ whole genome shotgun (WGS) entry which is preliminary data.</text>
</comment>
<protein>
    <submittedName>
        <fullName evidence="2">DUF4837 family protein</fullName>
    </submittedName>
</protein>
<dbReference type="EMBL" id="JAVRHT010000018">
    <property type="protein sequence ID" value="MDT0631909.1"/>
    <property type="molecule type" value="Genomic_DNA"/>
</dbReference>
<gene>
    <name evidence="2" type="ORF">RM540_09145</name>
</gene>